<dbReference type="EMBL" id="GEBQ01013964">
    <property type="protein sequence ID" value="JAT26013.1"/>
    <property type="molecule type" value="Transcribed_RNA"/>
</dbReference>
<organism evidence="3">
    <name type="scientific">Graphocephala atropunctata</name>
    <dbReference type="NCBI Taxonomy" id="36148"/>
    <lineage>
        <taxon>Eukaryota</taxon>
        <taxon>Metazoa</taxon>
        <taxon>Ecdysozoa</taxon>
        <taxon>Arthropoda</taxon>
        <taxon>Hexapoda</taxon>
        <taxon>Insecta</taxon>
        <taxon>Pterygota</taxon>
        <taxon>Neoptera</taxon>
        <taxon>Paraneoptera</taxon>
        <taxon>Hemiptera</taxon>
        <taxon>Auchenorrhyncha</taxon>
        <taxon>Membracoidea</taxon>
        <taxon>Cicadellidae</taxon>
        <taxon>Cicadellinae</taxon>
        <taxon>Cicadellini</taxon>
        <taxon>Graphocephala</taxon>
    </lineage>
</organism>
<feature type="compositionally biased region" description="Acidic residues" evidence="1">
    <location>
        <begin position="77"/>
        <end position="92"/>
    </location>
</feature>
<proteinExistence type="predicted"/>
<dbReference type="EMBL" id="GEBQ01031772">
    <property type="protein sequence ID" value="JAT08205.1"/>
    <property type="molecule type" value="Transcribed_RNA"/>
</dbReference>
<name>A0A1B6LQR3_9HEMI</name>
<feature type="region of interest" description="Disordered" evidence="1">
    <location>
        <begin position="17"/>
        <end position="40"/>
    </location>
</feature>
<evidence type="ECO:0000313" key="3">
    <source>
        <dbReference type="EMBL" id="JAT26013.1"/>
    </source>
</evidence>
<feature type="non-terminal residue" evidence="3">
    <location>
        <position position="182"/>
    </location>
</feature>
<accession>A0A1B6LQR3</accession>
<feature type="compositionally biased region" description="Acidic residues" evidence="1">
    <location>
        <begin position="18"/>
        <end position="39"/>
    </location>
</feature>
<sequence length="182" mass="20631">MDDDLDFSERIRMMLDESLSELDDGTDSETTVDDSDADPDYVLPQVEREYSESDNDDELLNQEANNILVDGHNNALAEEDDNMEEDDEMQEDPEGHPDFYYGKPKPKETRPSFIWESKEPPVNVRTPGYNIVRGGLPGLRGGARQLGPSPKKIAIWKLLFDEDLINTVVINTNVKLTQMRNG</sequence>
<evidence type="ECO:0000313" key="2">
    <source>
        <dbReference type="EMBL" id="JAT08205.1"/>
    </source>
</evidence>
<dbReference type="AlphaFoldDB" id="A0A1B6LQR3"/>
<protein>
    <submittedName>
        <fullName evidence="3">Uncharacterized protein</fullName>
    </submittedName>
</protein>
<reference evidence="3" key="1">
    <citation type="submission" date="2015-11" db="EMBL/GenBank/DDBJ databases">
        <title>De novo transcriptome assembly of four potential Pierce s Disease insect vectors from Arizona vineyards.</title>
        <authorList>
            <person name="Tassone E.E."/>
        </authorList>
    </citation>
    <scope>NUCLEOTIDE SEQUENCE</scope>
</reference>
<gene>
    <name evidence="2" type="ORF">g.5980</name>
    <name evidence="3" type="ORF">g.5981</name>
</gene>
<feature type="region of interest" description="Disordered" evidence="1">
    <location>
        <begin position="68"/>
        <end position="109"/>
    </location>
</feature>
<evidence type="ECO:0000256" key="1">
    <source>
        <dbReference type="SAM" id="MobiDB-lite"/>
    </source>
</evidence>